<comment type="caution">
    <text evidence="1">The sequence shown here is derived from an EMBL/GenBank/DDBJ whole genome shotgun (WGS) entry which is preliminary data.</text>
</comment>
<organism evidence="1 2">
    <name type="scientific">Calicophoron daubneyi</name>
    <name type="common">Rumen fluke</name>
    <name type="synonym">Paramphistomum daubneyi</name>
    <dbReference type="NCBI Taxonomy" id="300641"/>
    <lineage>
        <taxon>Eukaryota</taxon>
        <taxon>Metazoa</taxon>
        <taxon>Spiralia</taxon>
        <taxon>Lophotrochozoa</taxon>
        <taxon>Platyhelminthes</taxon>
        <taxon>Trematoda</taxon>
        <taxon>Digenea</taxon>
        <taxon>Plagiorchiida</taxon>
        <taxon>Pronocephalata</taxon>
        <taxon>Paramphistomoidea</taxon>
        <taxon>Paramphistomidae</taxon>
        <taxon>Calicophoron</taxon>
    </lineage>
</organism>
<name>A0AAV2TA85_CALDB</name>
<dbReference type="EMBL" id="CAXLJL010000156">
    <property type="protein sequence ID" value="CAL5133305.1"/>
    <property type="molecule type" value="Genomic_DNA"/>
</dbReference>
<protein>
    <submittedName>
        <fullName evidence="1">Uncharacterized protein</fullName>
    </submittedName>
</protein>
<proteinExistence type="predicted"/>
<evidence type="ECO:0000313" key="1">
    <source>
        <dbReference type="EMBL" id="CAL5133305.1"/>
    </source>
</evidence>
<dbReference type="AlphaFoldDB" id="A0AAV2TA85"/>
<reference evidence="1" key="1">
    <citation type="submission" date="2024-06" db="EMBL/GenBank/DDBJ databases">
        <authorList>
            <person name="Liu X."/>
            <person name="Lenzi L."/>
            <person name="Haldenby T S."/>
            <person name="Uol C."/>
        </authorList>
    </citation>
    <scope>NUCLEOTIDE SEQUENCE</scope>
</reference>
<accession>A0AAV2TA85</accession>
<sequence length="125" mass="14628">MQTLFLLTHAYDRVYYFLGVNGWIEYRVGSFVHQMGLGLITLNSCINPCTLIFTMRPVRLWLAKRCFRMVFKQPKKTGSSSLTSNRQKVFTGTENLELATPKFPISIWKRNRMRSDEKMKPRCNA</sequence>
<gene>
    <name evidence="1" type="ORF">CDAUBV1_LOCUS6564</name>
</gene>
<dbReference type="Proteomes" id="UP001497525">
    <property type="component" value="Unassembled WGS sequence"/>
</dbReference>
<evidence type="ECO:0000313" key="2">
    <source>
        <dbReference type="Proteomes" id="UP001497525"/>
    </source>
</evidence>